<accession>A0ACB0LG35</accession>
<keyword evidence="2" id="KW-1185">Reference proteome</keyword>
<organism evidence="1 2">
    <name type="scientific">Trifolium pratense</name>
    <name type="common">Red clover</name>
    <dbReference type="NCBI Taxonomy" id="57577"/>
    <lineage>
        <taxon>Eukaryota</taxon>
        <taxon>Viridiplantae</taxon>
        <taxon>Streptophyta</taxon>
        <taxon>Embryophyta</taxon>
        <taxon>Tracheophyta</taxon>
        <taxon>Spermatophyta</taxon>
        <taxon>Magnoliopsida</taxon>
        <taxon>eudicotyledons</taxon>
        <taxon>Gunneridae</taxon>
        <taxon>Pentapetalae</taxon>
        <taxon>rosids</taxon>
        <taxon>fabids</taxon>
        <taxon>Fabales</taxon>
        <taxon>Fabaceae</taxon>
        <taxon>Papilionoideae</taxon>
        <taxon>50 kb inversion clade</taxon>
        <taxon>NPAAA clade</taxon>
        <taxon>Hologalegina</taxon>
        <taxon>IRL clade</taxon>
        <taxon>Trifolieae</taxon>
        <taxon>Trifolium</taxon>
    </lineage>
</organism>
<sequence>MLIYSITIYSWPVSVIKDLEKLMRNFLWSGDMNARKLVTVPWHIVCSTLDEGGLGVRSLSSLNQASNLKLIWDLMNSNSLWASFLRSRVVRNKSFIRHHIYSSVWSSIKAQIQNLWNNTCWMIGNGRRINFLLHNWSGVPLVDLFNVPRNLQSQLNYPVSDFIFDHQWHIPMDIQTAFPQLLSYLQQFSIPFEDKEDFLIWNHTTSGELTMKDAYQFFSNPGPTASWSKTIWNIAIPPSKSFLVWRLFHHKMPTDDALSARGFYLTSMCRLCKKQSESSLHLFLQCPFALSIWHWLASIINQRLDLSSYTSILNITRAGWNPQCRITITAAVINIFNSIWQSRNNLRFKNIKPNLTSIISQIIASVSLTGNCYTLSSNSSITNFSILKFFKINIHHVRPPKIIEVLWQPPMFGWYKCNTDGASLGNPGIAACSGIFRNHRGEMVSCFSKHLGLANALFAEAMGVILAIEHAYAQNWSHLWIESDSKLVSLAFKSPNIIPWKLKNRWMNCIYMTRNMSFIISHIYREGNHCADKLANLGLSLQGFTWWTSAPVEIREDLTRNRLGFPYFRCC</sequence>
<evidence type="ECO:0000313" key="2">
    <source>
        <dbReference type="Proteomes" id="UP001177021"/>
    </source>
</evidence>
<name>A0ACB0LG35_TRIPR</name>
<reference evidence="1" key="1">
    <citation type="submission" date="2023-10" db="EMBL/GenBank/DDBJ databases">
        <authorList>
            <person name="Rodriguez Cubillos JULIANA M."/>
            <person name="De Vega J."/>
        </authorList>
    </citation>
    <scope>NUCLEOTIDE SEQUENCE</scope>
</reference>
<proteinExistence type="predicted"/>
<comment type="caution">
    <text evidence="1">The sequence shown here is derived from an EMBL/GenBank/DDBJ whole genome shotgun (WGS) entry which is preliminary data.</text>
</comment>
<dbReference type="EMBL" id="CASHSV030000513">
    <property type="protein sequence ID" value="CAJ2666212.1"/>
    <property type="molecule type" value="Genomic_DNA"/>
</dbReference>
<gene>
    <name evidence="1" type="ORF">MILVUS5_LOCUS31044</name>
</gene>
<evidence type="ECO:0000313" key="1">
    <source>
        <dbReference type="EMBL" id="CAJ2666212.1"/>
    </source>
</evidence>
<protein>
    <submittedName>
        <fullName evidence="1">Uncharacterized protein</fullName>
    </submittedName>
</protein>
<dbReference type="Proteomes" id="UP001177021">
    <property type="component" value="Unassembled WGS sequence"/>
</dbReference>